<accession>A0A3N4LII9</accession>
<gene>
    <name evidence="2" type="ORF">L211DRAFT_850454</name>
</gene>
<keyword evidence="3" id="KW-1185">Reference proteome</keyword>
<feature type="compositionally biased region" description="Polar residues" evidence="1">
    <location>
        <begin position="510"/>
        <end position="519"/>
    </location>
</feature>
<feature type="compositionally biased region" description="Basic and acidic residues" evidence="1">
    <location>
        <begin position="520"/>
        <end position="535"/>
    </location>
</feature>
<feature type="compositionally biased region" description="Basic and acidic residues" evidence="1">
    <location>
        <begin position="226"/>
        <end position="235"/>
    </location>
</feature>
<evidence type="ECO:0000256" key="1">
    <source>
        <dbReference type="SAM" id="MobiDB-lite"/>
    </source>
</evidence>
<feature type="compositionally biased region" description="Polar residues" evidence="1">
    <location>
        <begin position="435"/>
        <end position="444"/>
    </location>
</feature>
<feature type="compositionally biased region" description="Basic and acidic residues" evidence="1">
    <location>
        <begin position="542"/>
        <end position="560"/>
    </location>
</feature>
<protein>
    <submittedName>
        <fullName evidence="2">Uncharacterized protein</fullName>
    </submittedName>
</protein>
<feature type="compositionally biased region" description="Basic residues" evidence="1">
    <location>
        <begin position="262"/>
        <end position="275"/>
    </location>
</feature>
<name>A0A3N4LII9_9PEZI</name>
<feature type="compositionally biased region" description="Basic and acidic residues" evidence="1">
    <location>
        <begin position="418"/>
        <end position="434"/>
    </location>
</feature>
<dbReference type="InParanoid" id="A0A3N4LII9"/>
<dbReference type="Proteomes" id="UP000267821">
    <property type="component" value="Unassembled WGS sequence"/>
</dbReference>
<feature type="region of interest" description="Disordered" evidence="1">
    <location>
        <begin position="178"/>
        <end position="350"/>
    </location>
</feature>
<dbReference type="OrthoDB" id="5355919at2759"/>
<dbReference type="AlphaFoldDB" id="A0A3N4LII9"/>
<feature type="compositionally biased region" description="Polar residues" evidence="1">
    <location>
        <begin position="199"/>
        <end position="224"/>
    </location>
</feature>
<proteinExistence type="predicted"/>
<organism evidence="2 3">
    <name type="scientific">Terfezia boudieri ATCC MYA-4762</name>
    <dbReference type="NCBI Taxonomy" id="1051890"/>
    <lineage>
        <taxon>Eukaryota</taxon>
        <taxon>Fungi</taxon>
        <taxon>Dikarya</taxon>
        <taxon>Ascomycota</taxon>
        <taxon>Pezizomycotina</taxon>
        <taxon>Pezizomycetes</taxon>
        <taxon>Pezizales</taxon>
        <taxon>Pezizaceae</taxon>
        <taxon>Terfezia</taxon>
    </lineage>
</organism>
<feature type="region of interest" description="Disordered" evidence="1">
    <location>
        <begin position="510"/>
        <end position="560"/>
    </location>
</feature>
<evidence type="ECO:0000313" key="3">
    <source>
        <dbReference type="Proteomes" id="UP000267821"/>
    </source>
</evidence>
<reference evidence="2 3" key="1">
    <citation type="journal article" date="2018" name="Nat. Ecol. Evol.">
        <title>Pezizomycetes genomes reveal the molecular basis of ectomycorrhizal truffle lifestyle.</title>
        <authorList>
            <person name="Murat C."/>
            <person name="Payen T."/>
            <person name="Noel B."/>
            <person name="Kuo A."/>
            <person name="Morin E."/>
            <person name="Chen J."/>
            <person name="Kohler A."/>
            <person name="Krizsan K."/>
            <person name="Balestrini R."/>
            <person name="Da Silva C."/>
            <person name="Montanini B."/>
            <person name="Hainaut M."/>
            <person name="Levati E."/>
            <person name="Barry K.W."/>
            <person name="Belfiori B."/>
            <person name="Cichocki N."/>
            <person name="Clum A."/>
            <person name="Dockter R.B."/>
            <person name="Fauchery L."/>
            <person name="Guy J."/>
            <person name="Iotti M."/>
            <person name="Le Tacon F."/>
            <person name="Lindquist E.A."/>
            <person name="Lipzen A."/>
            <person name="Malagnac F."/>
            <person name="Mello A."/>
            <person name="Molinier V."/>
            <person name="Miyauchi S."/>
            <person name="Poulain J."/>
            <person name="Riccioni C."/>
            <person name="Rubini A."/>
            <person name="Sitrit Y."/>
            <person name="Splivallo R."/>
            <person name="Traeger S."/>
            <person name="Wang M."/>
            <person name="Zifcakova L."/>
            <person name="Wipf D."/>
            <person name="Zambonelli A."/>
            <person name="Paolocci F."/>
            <person name="Nowrousian M."/>
            <person name="Ottonello S."/>
            <person name="Baldrian P."/>
            <person name="Spatafora J.W."/>
            <person name="Henrissat B."/>
            <person name="Nagy L.G."/>
            <person name="Aury J.M."/>
            <person name="Wincker P."/>
            <person name="Grigoriev I.V."/>
            <person name="Bonfante P."/>
            <person name="Martin F.M."/>
        </authorList>
    </citation>
    <scope>NUCLEOTIDE SEQUENCE [LARGE SCALE GENOMIC DNA]</scope>
    <source>
        <strain evidence="2 3">ATCC MYA-4762</strain>
    </source>
</reference>
<feature type="region of interest" description="Disordered" evidence="1">
    <location>
        <begin position="364"/>
        <end position="496"/>
    </location>
</feature>
<evidence type="ECO:0000313" key="2">
    <source>
        <dbReference type="EMBL" id="RPB22710.1"/>
    </source>
</evidence>
<dbReference type="EMBL" id="ML121550">
    <property type="protein sequence ID" value="RPB22710.1"/>
    <property type="molecule type" value="Genomic_DNA"/>
</dbReference>
<sequence length="560" mass="62762">MPYFIQPVALFSEQTLTTLLLWEFDVDQIVGMPDITPTATLPTGAQVSKPVQNPTVGDCIEVCGANDCDYLRAMPVLNKNGELSVSERVAKDILGDLDGADDLSVQRAAWGLAPQEKCGASQAQEKLRKRQWYPERHRQEYDYAPSTDYYGPEQDPYLYESQYGELPLEFYEPKEYDSYHKKGQPKTQNLQNEYPHIKNTPNNAPQTQQSNRNVKITNDNSGSVNGKEKKNDEKINSALTDPPRRNVGAPSPAAKPNLNKGSTKRYPIRTTKPKSRQSSSSESHSSDPIIAFHSAPTTDDIPTQSHVDAQATEQPNDVAEAVLEAAPQATPQDRSIPHVQKTEHPDGSVEYSFGVVSGEVSVYNEGDAPKKRGRNKSVISNLKSQLGIDDESPPRDRTGWMRKSKRHVVPENKLSAKNAKEKTVSEEGGVELKESVQSQRTPNQKADFLRANGNKPVPKKQAPQLAHNDKQTPKQEQSREEEEAAAQQEITDQQKAEFERLRRQSIKQFYKNQAAQGQDVNRDKEAEKKITEEATRVSSENAQKKREERARRLQGKEPKV</sequence>
<feature type="compositionally biased region" description="Basic and acidic residues" evidence="1">
    <location>
        <begin position="467"/>
        <end position="478"/>
    </location>
</feature>
<feature type="compositionally biased region" description="Polar residues" evidence="1">
    <location>
        <begin position="295"/>
        <end position="315"/>
    </location>
</feature>